<keyword evidence="2" id="KW-0732">Signal</keyword>
<dbReference type="InterPro" id="IPR010131">
    <property type="entry name" value="MdtP/NodT-like"/>
</dbReference>
<accession>A0A1B1SBN6</accession>
<dbReference type="PANTHER" id="PTHR30203:SF31">
    <property type="entry name" value="RND EFFLUX SYSTEM, OUTER MEMBRANE LIPOPROTEIN, NODT"/>
    <property type="match status" value="1"/>
</dbReference>
<evidence type="ECO:0008006" key="5">
    <source>
        <dbReference type="Google" id="ProtNLM"/>
    </source>
</evidence>
<dbReference type="EMBL" id="CP015402">
    <property type="protein sequence ID" value="ANU64187.1"/>
    <property type="molecule type" value="Genomic_DNA"/>
</dbReference>
<dbReference type="InterPro" id="IPR003423">
    <property type="entry name" value="OMP_efflux"/>
</dbReference>
<dbReference type="Gene3D" id="2.20.200.10">
    <property type="entry name" value="Outer membrane efflux proteins (OEP)"/>
    <property type="match status" value="1"/>
</dbReference>
<protein>
    <recommendedName>
        <fullName evidence="5">Efflux transporter outer membrane subunit</fullName>
    </recommendedName>
</protein>
<evidence type="ECO:0000313" key="4">
    <source>
        <dbReference type="Proteomes" id="UP000186351"/>
    </source>
</evidence>
<sequence length="481" mass="52487">MYLLFRKPAGYLRHTLLAAFLALYAAAAYAGGNNTGEAALTDSVPSHWTYDEHFNQSIPTDDNWWHQLGDPLLDSLIARGIENNPNVVIAGKRIVMAKEALNAARAGYYPSLGLQGGWTKARSSGALGNVSMPATTTDYFSLGLNMSWEIDVFGKISAKASQQKALYNATRAEYAATMVTLCANIAKAYVNLRVWQAEWQVAVEHIASQEKIVKITEARHEAGLASMLDVTQARIVYYSTQASMPTLRSSIRTTINSIALLLGVYPRDINDLLEPTSPLPDHRQIVPVGVPAELLRRRPDIVEAEYELASYAAALGIAKRDFLPTLSLNGSIGTGAHSAGDLFSRNSLTYSIEPTLTWTIFDGMSRRANMASARQQMEIGIESYNNTVMTAVEEVDNAITTYAGTLRNLDILDDVVTQSRKSLDLSLDLYKRGLSPFNNVVTAQMNLLEYQNSVVTASGNALTALITLYEALGGGWDAADM</sequence>
<keyword evidence="4" id="KW-1185">Reference proteome</keyword>
<name>A0A1B1SBN6_9BACT</name>
<reference evidence="4" key="1">
    <citation type="submission" date="2016-04" db="EMBL/GenBank/DDBJ databases">
        <title>Complete Genome Sequences of Twelve Strains of a Stable Defined Moderately Diverse Mouse Microbiota 2 (sDMDMm2).</title>
        <authorList>
            <person name="Uchimura Y."/>
            <person name="Wyss M."/>
            <person name="Brugiroux S."/>
            <person name="Limenitakis J.P."/>
            <person name="Stecher B."/>
            <person name="McCoy K.D."/>
            <person name="Macpherson A.J."/>
        </authorList>
    </citation>
    <scope>NUCLEOTIDE SEQUENCE [LARGE SCALE GENOMIC DNA]</scope>
    <source>
        <strain evidence="4">YL27</strain>
    </source>
</reference>
<evidence type="ECO:0000256" key="2">
    <source>
        <dbReference type="RuleBase" id="RU362097"/>
    </source>
</evidence>
<dbReference type="RefSeq" id="WP_068961474.1">
    <property type="nucleotide sequence ID" value="NZ_CAJTAP010000001.1"/>
</dbReference>
<dbReference type="GO" id="GO:0005886">
    <property type="term" value="C:plasma membrane"/>
    <property type="evidence" value="ECO:0007669"/>
    <property type="project" value="UniProtKB-SubCell"/>
</dbReference>
<dbReference type="GeneID" id="65537401"/>
<evidence type="ECO:0000256" key="1">
    <source>
        <dbReference type="ARBA" id="ARBA00007613"/>
    </source>
</evidence>
<feature type="signal peptide" evidence="2">
    <location>
        <begin position="1"/>
        <end position="30"/>
    </location>
</feature>
<comment type="subcellular location">
    <subcellularLocation>
        <location evidence="2">Cell membrane</location>
        <topology evidence="2">Lipid-anchor</topology>
    </subcellularLocation>
</comment>
<dbReference type="SUPFAM" id="SSF56954">
    <property type="entry name" value="Outer membrane efflux proteins (OEP)"/>
    <property type="match status" value="1"/>
</dbReference>
<comment type="similarity">
    <text evidence="1 2">Belongs to the outer membrane factor (OMF) (TC 1.B.17) family.</text>
</comment>
<keyword evidence="2" id="KW-0812">Transmembrane</keyword>
<proteinExistence type="inferred from homology"/>
<evidence type="ECO:0000313" key="3">
    <source>
        <dbReference type="EMBL" id="ANU64187.1"/>
    </source>
</evidence>
<organism evidence="3 4">
    <name type="scientific">Muribaculum intestinale</name>
    <dbReference type="NCBI Taxonomy" id="1796646"/>
    <lineage>
        <taxon>Bacteria</taxon>
        <taxon>Pseudomonadati</taxon>
        <taxon>Bacteroidota</taxon>
        <taxon>Bacteroidia</taxon>
        <taxon>Bacteroidales</taxon>
        <taxon>Muribaculaceae</taxon>
        <taxon>Muribaculum</taxon>
    </lineage>
</organism>
<dbReference type="GO" id="GO:0015562">
    <property type="term" value="F:efflux transmembrane transporter activity"/>
    <property type="evidence" value="ECO:0007669"/>
    <property type="project" value="InterPro"/>
</dbReference>
<dbReference type="KEGG" id="pary:A4V02_11015"/>
<feature type="chain" id="PRO_5015366818" description="Efflux transporter outer membrane subunit" evidence="2">
    <location>
        <begin position="31"/>
        <end position="481"/>
    </location>
</feature>
<dbReference type="Pfam" id="PF02321">
    <property type="entry name" value="OEP"/>
    <property type="match status" value="2"/>
</dbReference>
<dbReference type="Proteomes" id="UP000186351">
    <property type="component" value="Chromosome"/>
</dbReference>
<gene>
    <name evidence="3" type="ORF">A4V02_11015</name>
</gene>
<dbReference type="NCBIfam" id="TIGR01845">
    <property type="entry name" value="outer_NodT"/>
    <property type="match status" value="1"/>
</dbReference>
<dbReference type="STRING" id="1796646.A4V02_11015"/>
<keyword evidence="2" id="KW-0472">Membrane</keyword>
<dbReference type="Gene3D" id="1.20.1600.10">
    <property type="entry name" value="Outer membrane efflux proteins (OEP)"/>
    <property type="match status" value="1"/>
</dbReference>
<accession>A0A1Z2XH17</accession>
<keyword evidence="2" id="KW-0449">Lipoprotein</keyword>
<keyword evidence="2" id="KW-0564">Palmitate</keyword>
<dbReference type="PANTHER" id="PTHR30203">
    <property type="entry name" value="OUTER MEMBRANE CATION EFFLUX PROTEIN"/>
    <property type="match status" value="1"/>
</dbReference>
<dbReference type="OrthoDB" id="9770517at2"/>
<keyword evidence="2" id="KW-1134">Transmembrane beta strand</keyword>
<dbReference type="AlphaFoldDB" id="A0A1B1SBN6"/>